<reference evidence="1 2" key="1">
    <citation type="submission" date="2014-10" db="EMBL/GenBank/DDBJ databases">
        <title>Characterization of a new ViI-like Erwinia amylovora bacteriophage.</title>
        <authorList>
            <person name="Lagonenko A.L."/>
            <person name="Valentovich L.N."/>
        </authorList>
    </citation>
    <scope>NUCLEOTIDE SEQUENCE [LARGE SCALE GENOMIC DNA]</scope>
</reference>
<name>A0A0A0YRD3_9CAUD</name>
<accession>A0A0A0YRD3</accession>
<evidence type="ECO:0000313" key="2">
    <source>
        <dbReference type="Proteomes" id="UP000030322"/>
    </source>
</evidence>
<organism evidence="1 2">
    <name type="scientific">Erwinia phage phiEa2809</name>
    <dbReference type="NCBI Taxonomy" id="1564096"/>
    <lineage>
        <taxon>Viruses</taxon>
        <taxon>Duplodnaviria</taxon>
        <taxon>Heunggongvirae</taxon>
        <taxon>Uroviricota</taxon>
        <taxon>Caudoviricetes</taxon>
        <taxon>Pantevenvirales</taxon>
        <taxon>Ackermannviridae</taxon>
        <taxon>Nezavisimistyvirus</taxon>
        <taxon>Nezavisimistyvirus Ea2809</taxon>
    </lineage>
</organism>
<dbReference type="EMBL" id="KP037007">
    <property type="protein sequence ID" value="AIX13152.1"/>
    <property type="molecule type" value="Genomic_DNA"/>
</dbReference>
<proteinExistence type="predicted"/>
<dbReference type="KEGG" id="vg:24623271"/>
<dbReference type="Proteomes" id="UP000030322">
    <property type="component" value="Segment"/>
</dbReference>
<dbReference type="RefSeq" id="YP_009147656.1">
    <property type="nucleotide sequence ID" value="NC_027340.1"/>
</dbReference>
<sequence>MKLTESLTLNQQQLIIDGVLELACRAGIIKSRSLVCNGQEVLMLLDDMADMLSKERPIKYFTEGVIMPQGSAWLTMQDEVDERTGKPRQVKTARVISDATQTSVTEFDTLNTVYRAVPGLTIRDLRVPQPEED</sequence>
<evidence type="ECO:0000313" key="1">
    <source>
        <dbReference type="EMBL" id="AIX13152.1"/>
    </source>
</evidence>
<gene>
    <name evidence="1" type="ORF">NW77_144</name>
</gene>
<protein>
    <submittedName>
        <fullName evidence="1">Uncharacterized protein</fullName>
    </submittedName>
</protein>
<keyword evidence="2" id="KW-1185">Reference proteome</keyword>
<dbReference type="GeneID" id="24623271"/>